<dbReference type="Proteomes" id="UP000031670">
    <property type="component" value="Unassembled WGS sequence"/>
</dbReference>
<evidence type="ECO:0000313" key="1">
    <source>
        <dbReference type="EMBL" id="GAM61008.1"/>
    </source>
</evidence>
<evidence type="ECO:0008006" key="3">
    <source>
        <dbReference type="Google" id="ProtNLM"/>
    </source>
</evidence>
<name>A0A0B8PCW6_9VIBR</name>
<dbReference type="Pfam" id="PF09493">
    <property type="entry name" value="DUF2389"/>
    <property type="match status" value="1"/>
</dbReference>
<organism evidence="1 2">
    <name type="scientific">Vibrio ishigakensis</name>
    <dbReference type="NCBI Taxonomy" id="1481914"/>
    <lineage>
        <taxon>Bacteria</taxon>
        <taxon>Pseudomonadati</taxon>
        <taxon>Pseudomonadota</taxon>
        <taxon>Gammaproteobacteria</taxon>
        <taxon>Vibrionales</taxon>
        <taxon>Vibrionaceae</taxon>
        <taxon>Vibrio</taxon>
    </lineage>
</organism>
<sequence>MIKVDYDEEGSVTECIIQAILTRNEYAIEWRDLKQASKWKQGWK</sequence>
<comment type="caution">
    <text evidence="1">The sequence shown here is derived from an EMBL/GenBank/DDBJ whole genome shotgun (WGS) entry which is preliminary data.</text>
</comment>
<protein>
    <recommendedName>
        <fullName evidence="3">TIGR02450 family Trp-rich protein</fullName>
    </recommendedName>
</protein>
<proteinExistence type="predicted"/>
<evidence type="ECO:0000313" key="2">
    <source>
        <dbReference type="Proteomes" id="UP000031670"/>
    </source>
</evidence>
<dbReference type="EMBL" id="BBSA01000002">
    <property type="protein sequence ID" value="GAM61008.1"/>
    <property type="molecule type" value="Genomic_DNA"/>
</dbReference>
<reference evidence="1 2" key="1">
    <citation type="submission" date="2015-01" db="EMBL/GenBank/DDBJ databases">
        <title>Vibrio sp. C5 JCM 19232 whole genome shotgun sequence.</title>
        <authorList>
            <person name="Sawabe T."/>
            <person name="Meirelles P."/>
            <person name="Feng G."/>
            <person name="Sayaka M."/>
            <person name="Hattori M."/>
            <person name="Ohkuma M."/>
        </authorList>
    </citation>
    <scope>NUCLEOTIDE SEQUENCE [LARGE SCALE GENOMIC DNA]</scope>
    <source>
        <strain evidence="1 2">JCM19232</strain>
    </source>
</reference>
<reference evidence="1 2" key="2">
    <citation type="submission" date="2015-01" db="EMBL/GenBank/DDBJ databases">
        <authorList>
            <consortium name="NBRP consortium"/>
            <person name="Sawabe T."/>
            <person name="Meirelles P."/>
            <person name="Feng G."/>
            <person name="Sayaka M."/>
            <person name="Hattori M."/>
            <person name="Ohkuma M."/>
        </authorList>
    </citation>
    <scope>NUCLEOTIDE SEQUENCE [LARGE SCALE GENOMIC DNA]</scope>
    <source>
        <strain evidence="1 2">JCM19232</strain>
    </source>
</reference>
<dbReference type="InterPro" id="IPR012663">
    <property type="entry name" value="CHP02450_Tryp"/>
</dbReference>
<dbReference type="AlphaFoldDB" id="A0A0B8PCW6"/>
<accession>A0A0B8PCW6</accession>
<gene>
    <name evidence="1" type="ORF">JCM19232_3950</name>
</gene>